<dbReference type="AlphaFoldDB" id="A0A369J9M8"/>
<gene>
    <name evidence="1" type="ORF">Hypma_001796</name>
</gene>
<reference evidence="1" key="1">
    <citation type="submission" date="2018-04" db="EMBL/GenBank/DDBJ databases">
        <title>Whole genome sequencing of Hypsizygus marmoreus.</title>
        <authorList>
            <person name="Choi I.-G."/>
            <person name="Min B."/>
            <person name="Kim J.-G."/>
            <person name="Kim S."/>
            <person name="Oh Y.-L."/>
            <person name="Kong W.-S."/>
            <person name="Park H."/>
            <person name="Jeong J."/>
            <person name="Song E.-S."/>
        </authorList>
    </citation>
    <scope>NUCLEOTIDE SEQUENCE [LARGE SCALE GENOMIC DNA]</scope>
    <source>
        <strain evidence="1">51987-8</strain>
    </source>
</reference>
<sequence length="541" mass="61177">MHFCLQVPELSSNICTFLREDKVAGPSVLARLARTHSKFQDPALDALWYSQKSLFHLLNCLPSDAFKVDVSSPVHPHTLYLTRDLYPDDYERVHYYSRRIRVLGLNWKSPSVQPIVISVLWSQQETCGLLLPNLRELDIDFDDFAGQAMYPRLVCVPTLRSVVVHYEMADTGPRQNVSDDDMEAVLCPVAQCLEAFAFKSCDSQWNMIHHSESSPAITKLHSAFRNIQHIDARDFELDHTALASLSRLSSVKTLNIAIREAELRHFNATVANEDDFPALSELGIETGELSLCSDLLKRPGFSRLRSLTITQCRKEGNWDLGPLFQTIQQYQSHSELKDLSILRCGTFWNSPDEESKITLGTLTPLFSFSFLAVLKITVDMAIELDNDALKKIAAAWPHLRVFRLFESTTRTIPSVKLADLFSFSASCRELEDVTLRVDALHPPSFAEHGTIVPSPNVRCFNACTSPIDVFYNEVATIINLAFPSLERLKYGWVYPGFDGPEEIEMTRVERGYHTSWEGCSDALYPLISSRQKGAARCIDYT</sequence>
<dbReference type="InParanoid" id="A0A369J9M8"/>
<name>A0A369J9M8_HYPMA</name>
<organism evidence="1 2">
    <name type="scientific">Hypsizygus marmoreus</name>
    <name type="common">White beech mushroom</name>
    <name type="synonym">Agaricus marmoreus</name>
    <dbReference type="NCBI Taxonomy" id="39966"/>
    <lineage>
        <taxon>Eukaryota</taxon>
        <taxon>Fungi</taxon>
        <taxon>Dikarya</taxon>
        <taxon>Basidiomycota</taxon>
        <taxon>Agaricomycotina</taxon>
        <taxon>Agaricomycetes</taxon>
        <taxon>Agaricomycetidae</taxon>
        <taxon>Agaricales</taxon>
        <taxon>Tricholomatineae</taxon>
        <taxon>Lyophyllaceae</taxon>
        <taxon>Hypsizygus</taxon>
    </lineage>
</organism>
<dbReference type="STRING" id="39966.A0A369J9M8"/>
<dbReference type="EMBL" id="LUEZ02000113">
    <property type="protein sequence ID" value="RDB17145.1"/>
    <property type="molecule type" value="Genomic_DNA"/>
</dbReference>
<evidence type="ECO:0008006" key="3">
    <source>
        <dbReference type="Google" id="ProtNLM"/>
    </source>
</evidence>
<dbReference type="Gene3D" id="3.80.10.10">
    <property type="entry name" value="Ribonuclease Inhibitor"/>
    <property type="match status" value="1"/>
</dbReference>
<dbReference type="SUPFAM" id="SSF52047">
    <property type="entry name" value="RNI-like"/>
    <property type="match status" value="1"/>
</dbReference>
<dbReference type="Proteomes" id="UP000076154">
    <property type="component" value="Unassembled WGS sequence"/>
</dbReference>
<comment type="caution">
    <text evidence="1">The sequence shown here is derived from an EMBL/GenBank/DDBJ whole genome shotgun (WGS) entry which is preliminary data.</text>
</comment>
<evidence type="ECO:0000313" key="1">
    <source>
        <dbReference type="EMBL" id="RDB17145.1"/>
    </source>
</evidence>
<keyword evidence="2" id="KW-1185">Reference proteome</keyword>
<accession>A0A369J9M8</accession>
<protein>
    <recommendedName>
        <fullName evidence="3">F-box domain-containing protein</fullName>
    </recommendedName>
</protein>
<dbReference type="OrthoDB" id="2841072at2759"/>
<evidence type="ECO:0000313" key="2">
    <source>
        <dbReference type="Proteomes" id="UP000076154"/>
    </source>
</evidence>
<dbReference type="InterPro" id="IPR032675">
    <property type="entry name" value="LRR_dom_sf"/>
</dbReference>
<proteinExistence type="predicted"/>